<dbReference type="EMBL" id="OU912926">
    <property type="protein sequence ID" value="CAG9931632.1"/>
    <property type="molecule type" value="Genomic_DNA"/>
</dbReference>
<dbReference type="RefSeq" id="WP_239795718.1">
    <property type="nucleotide sequence ID" value="NZ_OU912926.1"/>
</dbReference>
<protein>
    <submittedName>
        <fullName evidence="1">Uncharacterized protein</fullName>
    </submittedName>
</protein>
<accession>A0ABN8AKB8</accession>
<name>A0ABN8AKB8_9PROT</name>
<evidence type="ECO:0000313" key="1">
    <source>
        <dbReference type="EMBL" id="CAG9931632.1"/>
    </source>
</evidence>
<gene>
    <name evidence="1" type="ORF">NTG6680_0379</name>
</gene>
<reference evidence="1 2" key="1">
    <citation type="submission" date="2021-10" db="EMBL/GenBank/DDBJ databases">
        <authorList>
            <person name="Koch H."/>
        </authorList>
    </citation>
    <scope>NUCLEOTIDE SEQUENCE [LARGE SCALE GENOMIC DNA]</scope>
    <source>
        <strain evidence="1">6680</strain>
    </source>
</reference>
<proteinExistence type="predicted"/>
<keyword evidence="2" id="KW-1185">Reference proteome</keyword>
<sequence>MNILVLVVGQDDGVVQPYYGVEHEGKLWLITAWLIETVTGLATPERMIRVDTQPVQKIDEPGAKFHYANILLPKAVIEGLSQETPGYEVRSLPNSPVVHRDDLKPLPILFC</sequence>
<evidence type="ECO:0000313" key="2">
    <source>
        <dbReference type="Proteomes" id="UP000839052"/>
    </source>
</evidence>
<dbReference type="Proteomes" id="UP000839052">
    <property type="component" value="Chromosome"/>
</dbReference>
<organism evidence="1 2">
    <name type="scientific">Candidatus Nitrotoga arctica</name>
    <dbReference type="NCBI Taxonomy" id="453162"/>
    <lineage>
        <taxon>Bacteria</taxon>
        <taxon>Pseudomonadati</taxon>
        <taxon>Pseudomonadota</taxon>
        <taxon>Betaproteobacteria</taxon>
        <taxon>Nitrosomonadales</taxon>
        <taxon>Gallionellaceae</taxon>
        <taxon>Candidatus Nitrotoga</taxon>
    </lineage>
</organism>